<reference evidence="2" key="1">
    <citation type="journal article" date="2019" name="Microbiology">
        <title>Complete Genome Sequence of an Uncultured Bacterium of the Candidate Phylum Bipolaricaulota.</title>
        <authorList>
            <person name="Kadnikov V.V."/>
            <person name="Mardanov A.V."/>
            <person name="Beletsky A.V."/>
            <person name="Frank Y.A."/>
            <person name="Karnachuk O.V."/>
            <person name="Ravin N.V."/>
        </authorList>
    </citation>
    <scope>NUCLEOTIDE SEQUENCE [LARGE SCALE GENOMIC DNA]</scope>
</reference>
<keyword evidence="2" id="KW-1185">Reference proteome</keyword>
<dbReference type="AlphaFoldDB" id="A0A6I6DFU8"/>
<dbReference type="RefSeq" id="WP_156203214.1">
    <property type="nucleotide sequence ID" value="NZ_CP046457.1"/>
</dbReference>
<dbReference type="Proteomes" id="UP000426444">
    <property type="component" value="Chromosome"/>
</dbReference>
<gene>
    <name evidence="1" type="ORF">SYNTR_0707</name>
</gene>
<evidence type="ECO:0000313" key="1">
    <source>
        <dbReference type="EMBL" id="QGT99300.1"/>
    </source>
</evidence>
<accession>A0A6I6DFU8</accession>
<protein>
    <submittedName>
        <fullName evidence="1">Uncharacterized protein</fullName>
    </submittedName>
</protein>
<name>A0A6I6DFU8_9FIRM</name>
<dbReference type="EMBL" id="CP046457">
    <property type="protein sequence ID" value="QGT99300.1"/>
    <property type="molecule type" value="Genomic_DNA"/>
</dbReference>
<organism evidence="1 2">
    <name type="scientific">Candidatus Syntrophocurvum alkaliphilum</name>
    <dbReference type="NCBI Taxonomy" id="2293317"/>
    <lineage>
        <taxon>Bacteria</taxon>
        <taxon>Bacillati</taxon>
        <taxon>Bacillota</taxon>
        <taxon>Clostridia</taxon>
        <taxon>Eubacteriales</taxon>
        <taxon>Syntrophomonadaceae</taxon>
        <taxon>Candidatus Syntrophocurvum</taxon>
    </lineage>
</organism>
<proteinExistence type="predicted"/>
<evidence type="ECO:0000313" key="2">
    <source>
        <dbReference type="Proteomes" id="UP000426444"/>
    </source>
</evidence>
<sequence length="106" mass="12596">MHSNLYRRLKKLENQLKDLGVASIIILAKVENDDWIFEEQEFIDETNKAFEIYLCSENIKPLVNTCKSLKELRQMAYKKHWNLNVLPADTPLSIEELWQDELEVMQ</sequence>
<dbReference type="KEGG" id="salq:SYNTR_0707"/>